<protein>
    <submittedName>
        <fullName evidence="7">MarR family transcriptional regulator</fullName>
    </submittedName>
</protein>
<dbReference type="InterPro" id="IPR039422">
    <property type="entry name" value="MarR/SlyA-like"/>
</dbReference>
<evidence type="ECO:0000256" key="1">
    <source>
        <dbReference type="ARBA" id="ARBA00004496"/>
    </source>
</evidence>
<dbReference type="PANTHER" id="PTHR33164:SF5">
    <property type="entry name" value="ORGANIC HYDROPEROXIDE RESISTANCE TRANSCRIPTIONAL REGULATOR"/>
    <property type="match status" value="1"/>
</dbReference>
<feature type="domain" description="HTH marR-type" evidence="6">
    <location>
        <begin position="19"/>
        <end position="149"/>
    </location>
</feature>
<name>A0A1B1JZW5_RHOOP</name>
<proteinExistence type="predicted"/>
<dbReference type="PROSITE" id="PS50995">
    <property type="entry name" value="HTH_MARR_2"/>
    <property type="match status" value="1"/>
</dbReference>
<dbReference type="PRINTS" id="PR00598">
    <property type="entry name" value="HTHMARR"/>
</dbReference>
<dbReference type="InterPro" id="IPR036388">
    <property type="entry name" value="WH-like_DNA-bd_sf"/>
</dbReference>
<dbReference type="GO" id="GO:0003700">
    <property type="term" value="F:DNA-binding transcription factor activity"/>
    <property type="evidence" value="ECO:0007669"/>
    <property type="project" value="InterPro"/>
</dbReference>
<dbReference type="GO" id="GO:0005737">
    <property type="term" value="C:cytoplasm"/>
    <property type="evidence" value="ECO:0007669"/>
    <property type="project" value="UniProtKB-SubCell"/>
</dbReference>
<evidence type="ECO:0000313" key="8">
    <source>
        <dbReference type="Proteomes" id="UP000186108"/>
    </source>
</evidence>
<dbReference type="Gene3D" id="1.10.10.10">
    <property type="entry name" value="Winged helix-like DNA-binding domain superfamily/Winged helix DNA-binding domain"/>
    <property type="match status" value="1"/>
</dbReference>
<dbReference type="SUPFAM" id="SSF46785">
    <property type="entry name" value="Winged helix' DNA-binding domain"/>
    <property type="match status" value="1"/>
</dbReference>
<dbReference type="InterPro" id="IPR036390">
    <property type="entry name" value="WH_DNA-bd_sf"/>
</dbReference>
<accession>A0A1B1JZW5</accession>
<evidence type="ECO:0000313" key="7">
    <source>
        <dbReference type="EMBL" id="ANS25901.1"/>
    </source>
</evidence>
<reference evidence="7 8" key="1">
    <citation type="submission" date="2014-07" db="EMBL/GenBank/DDBJ databases">
        <authorList>
            <person name="Zhang J.E."/>
            <person name="Yang H."/>
            <person name="Guo J."/>
            <person name="Deng Z."/>
            <person name="Luo H."/>
            <person name="Luo M."/>
            <person name="Zhao B."/>
        </authorList>
    </citation>
    <scope>NUCLEOTIDE SEQUENCE [LARGE SCALE GENOMIC DNA]</scope>
    <source>
        <strain evidence="7 8">1CP</strain>
    </source>
</reference>
<comment type="subcellular location">
    <subcellularLocation>
        <location evidence="1">Cytoplasm</location>
    </subcellularLocation>
</comment>
<dbReference type="FunFam" id="1.10.10.10:FF:000163">
    <property type="entry name" value="MarR family transcriptional regulator"/>
    <property type="match status" value="1"/>
</dbReference>
<evidence type="ECO:0000256" key="4">
    <source>
        <dbReference type="ARBA" id="ARBA00023125"/>
    </source>
</evidence>
<dbReference type="PANTHER" id="PTHR33164">
    <property type="entry name" value="TRANSCRIPTIONAL REGULATOR, MARR FAMILY"/>
    <property type="match status" value="1"/>
</dbReference>
<keyword evidence="4" id="KW-0238">DNA-binding</keyword>
<keyword evidence="5" id="KW-0804">Transcription</keyword>
<dbReference type="AlphaFoldDB" id="A0A1B1JZW5"/>
<evidence type="ECO:0000256" key="2">
    <source>
        <dbReference type="ARBA" id="ARBA00022490"/>
    </source>
</evidence>
<dbReference type="EMBL" id="CP009111">
    <property type="protein sequence ID" value="ANS25901.1"/>
    <property type="molecule type" value="Genomic_DNA"/>
</dbReference>
<gene>
    <name evidence="7" type="ORF">R1CP_05865</name>
</gene>
<keyword evidence="2" id="KW-0963">Cytoplasm</keyword>
<organism evidence="7 8">
    <name type="scientific">Rhodococcus opacus</name>
    <name type="common">Nocardia opaca</name>
    <dbReference type="NCBI Taxonomy" id="37919"/>
    <lineage>
        <taxon>Bacteria</taxon>
        <taxon>Bacillati</taxon>
        <taxon>Actinomycetota</taxon>
        <taxon>Actinomycetes</taxon>
        <taxon>Mycobacteriales</taxon>
        <taxon>Nocardiaceae</taxon>
        <taxon>Rhodococcus</taxon>
    </lineage>
</organism>
<keyword evidence="3" id="KW-0805">Transcription regulation</keyword>
<dbReference type="GO" id="GO:0006950">
    <property type="term" value="P:response to stress"/>
    <property type="evidence" value="ECO:0007669"/>
    <property type="project" value="TreeGrafter"/>
</dbReference>
<dbReference type="Pfam" id="PF22381">
    <property type="entry name" value="Staph_reg_Sar_Rot"/>
    <property type="match status" value="1"/>
</dbReference>
<dbReference type="PATRIC" id="fig|37919.13.peg.1192"/>
<dbReference type="InterPro" id="IPR055166">
    <property type="entry name" value="Transc_reg_Sar_Rot_HTH"/>
</dbReference>
<evidence type="ECO:0000256" key="3">
    <source>
        <dbReference type="ARBA" id="ARBA00023015"/>
    </source>
</evidence>
<evidence type="ECO:0000259" key="6">
    <source>
        <dbReference type="PROSITE" id="PS50995"/>
    </source>
</evidence>
<dbReference type="SMART" id="SM00347">
    <property type="entry name" value="HTH_MARR"/>
    <property type="match status" value="1"/>
</dbReference>
<sequence length="161" mass="17828">MHNLVVCNYSVVTDNLTLDRQVCFALYSASRAMTAKYRSMLDSLGVTYPQYLVLLVLWERDGRGVREICDALDLDTGTLSPLLKRLETLGLVERRRSSADERRVGIHLTEKGAALRAAAEGIPAELADSTGMEIDELVALRDTLSRLTESLHSFTTPTGEK</sequence>
<dbReference type="InterPro" id="IPR000835">
    <property type="entry name" value="HTH_MarR-typ"/>
</dbReference>
<dbReference type="Proteomes" id="UP000186108">
    <property type="component" value="Chromosome"/>
</dbReference>
<evidence type="ECO:0000256" key="5">
    <source>
        <dbReference type="ARBA" id="ARBA00023163"/>
    </source>
</evidence>
<dbReference type="GO" id="GO:0003677">
    <property type="term" value="F:DNA binding"/>
    <property type="evidence" value="ECO:0007669"/>
    <property type="project" value="UniProtKB-KW"/>
</dbReference>